<dbReference type="RefSeq" id="XP_014671239.1">
    <property type="nucleotide sequence ID" value="XM_014815753.1"/>
</dbReference>
<accession>A0ABM1EGB9</accession>
<evidence type="ECO:0000313" key="7">
    <source>
        <dbReference type="RefSeq" id="XP_014671239.1"/>
    </source>
</evidence>
<proteinExistence type="predicted"/>
<keyword evidence="3" id="KW-0862">Zinc</keyword>
<feature type="domain" description="CMP/dCMP-type deaminase" evidence="5">
    <location>
        <begin position="24"/>
        <end position="140"/>
    </location>
</feature>
<evidence type="ECO:0000313" key="8">
    <source>
        <dbReference type="RefSeq" id="XP_014671240.1"/>
    </source>
</evidence>
<dbReference type="InterPro" id="IPR016193">
    <property type="entry name" value="Cytidine_deaminase-like"/>
</dbReference>
<dbReference type="CDD" id="cd01285">
    <property type="entry name" value="nucleoside_deaminase"/>
    <property type="match status" value="1"/>
</dbReference>
<gene>
    <name evidence="7 8" type="primary">LOC106812005</name>
</gene>
<keyword evidence="2" id="KW-0378">Hydrolase</keyword>
<name>A0ABM1EGB9_PRICU</name>
<dbReference type="PANTHER" id="PTHR11079:SF149">
    <property type="entry name" value="TRNA-SPECIFIC ADENOSINE DEAMINASE 2"/>
    <property type="match status" value="1"/>
</dbReference>
<dbReference type="PROSITE" id="PS00903">
    <property type="entry name" value="CYT_DCMP_DEAMINASES_1"/>
    <property type="match status" value="1"/>
</dbReference>
<reference evidence="7 8" key="1">
    <citation type="submission" date="2025-05" db="UniProtKB">
        <authorList>
            <consortium name="RefSeq"/>
        </authorList>
    </citation>
    <scope>IDENTIFICATION</scope>
</reference>
<evidence type="ECO:0000256" key="1">
    <source>
        <dbReference type="ARBA" id="ARBA00022723"/>
    </source>
</evidence>
<dbReference type="SUPFAM" id="SSF53927">
    <property type="entry name" value="Cytidine deaminase-like"/>
    <property type="match status" value="1"/>
</dbReference>
<dbReference type="RefSeq" id="XP_014671240.1">
    <property type="nucleotide sequence ID" value="XM_014815754.1"/>
</dbReference>
<evidence type="ECO:0000256" key="3">
    <source>
        <dbReference type="ARBA" id="ARBA00022833"/>
    </source>
</evidence>
<evidence type="ECO:0000256" key="4">
    <source>
        <dbReference type="SAM" id="MobiDB-lite"/>
    </source>
</evidence>
<feature type="region of interest" description="Disordered" evidence="4">
    <location>
        <begin position="181"/>
        <end position="207"/>
    </location>
</feature>
<dbReference type="GeneID" id="106812005"/>
<dbReference type="Gene3D" id="3.40.140.10">
    <property type="entry name" value="Cytidine Deaminase, domain 2"/>
    <property type="match status" value="1"/>
</dbReference>
<dbReference type="InterPro" id="IPR002125">
    <property type="entry name" value="CMP_dCMP_dom"/>
</dbReference>
<organism evidence="6 8">
    <name type="scientific">Priapulus caudatus</name>
    <name type="common">Priapulid worm</name>
    <dbReference type="NCBI Taxonomy" id="37621"/>
    <lineage>
        <taxon>Eukaryota</taxon>
        <taxon>Metazoa</taxon>
        <taxon>Ecdysozoa</taxon>
        <taxon>Scalidophora</taxon>
        <taxon>Priapulida</taxon>
        <taxon>Priapulimorpha</taxon>
        <taxon>Priapulimorphida</taxon>
        <taxon>Priapulidae</taxon>
        <taxon>Priapulus</taxon>
    </lineage>
</organism>
<keyword evidence="1" id="KW-0479">Metal-binding</keyword>
<dbReference type="PANTHER" id="PTHR11079">
    <property type="entry name" value="CYTOSINE DEAMINASE FAMILY MEMBER"/>
    <property type="match status" value="1"/>
</dbReference>
<evidence type="ECO:0000313" key="6">
    <source>
        <dbReference type="Proteomes" id="UP000695022"/>
    </source>
</evidence>
<feature type="compositionally biased region" description="Polar residues" evidence="4">
    <location>
        <begin position="189"/>
        <end position="198"/>
    </location>
</feature>
<sequence length="207" mass="22641">MSITNVDVLPKFLPCSIENQTPPRYTTRYSVRSSNTAKDALEQGEVPVGCMFVYRGKVLGTGGNEVNKTKNATRHAEMIGMDQVLKWCRVQGLDQACVFRETVLYVTVEPCIMCAGALRLIHIPLIVYGCRNERFGGCGSVLHVDSDSIPSYGASLKCIRGLLADDAVELLRQFYKGQNPNAPNPKLKSGSQIGNSVGNPVMNLDED</sequence>
<protein>
    <submittedName>
        <fullName evidence="7 8">tRNA-specific adenosine deaminase 2-like</fullName>
    </submittedName>
</protein>
<dbReference type="InterPro" id="IPR016192">
    <property type="entry name" value="APOBEC/CMP_deaminase_Zn-bd"/>
</dbReference>
<dbReference type="PROSITE" id="PS51747">
    <property type="entry name" value="CYT_DCMP_DEAMINASES_2"/>
    <property type="match status" value="1"/>
</dbReference>
<keyword evidence="6" id="KW-1185">Reference proteome</keyword>
<dbReference type="Proteomes" id="UP000695022">
    <property type="component" value="Unplaced"/>
</dbReference>
<evidence type="ECO:0000259" key="5">
    <source>
        <dbReference type="PROSITE" id="PS51747"/>
    </source>
</evidence>
<dbReference type="Pfam" id="PF00383">
    <property type="entry name" value="dCMP_cyt_deam_1"/>
    <property type="match status" value="1"/>
</dbReference>
<evidence type="ECO:0000256" key="2">
    <source>
        <dbReference type="ARBA" id="ARBA00022801"/>
    </source>
</evidence>